<organism evidence="10 11">
    <name type="scientific">Candidatus Kaiserbacteria bacterium RIFCSPHIGHO2_01_FULL_55_17</name>
    <dbReference type="NCBI Taxonomy" id="1798484"/>
    <lineage>
        <taxon>Bacteria</taxon>
        <taxon>Candidatus Kaiseribacteriota</taxon>
    </lineage>
</organism>
<gene>
    <name evidence="8" type="primary">purC</name>
    <name evidence="10" type="ORF">A2853_00325</name>
</gene>
<dbReference type="GO" id="GO:0005524">
    <property type="term" value="F:ATP binding"/>
    <property type="evidence" value="ECO:0007669"/>
    <property type="project" value="UniProtKB-KW"/>
</dbReference>
<comment type="catalytic activity">
    <reaction evidence="7 8">
        <text>5-amino-1-(5-phospho-D-ribosyl)imidazole-4-carboxylate + L-aspartate + ATP = (2S)-2-[5-amino-1-(5-phospho-beta-D-ribosyl)imidazole-4-carboxamido]succinate + ADP + phosphate + 2 H(+)</text>
        <dbReference type="Rhea" id="RHEA:22628"/>
        <dbReference type="ChEBI" id="CHEBI:15378"/>
        <dbReference type="ChEBI" id="CHEBI:29991"/>
        <dbReference type="ChEBI" id="CHEBI:30616"/>
        <dbReference type="ChEBI" id="CHEBI:43474"/>
        <dbReference type="ChEBI" id="CHEBI:58443"/>
        <dbReference type="ChEBI" id="CHEBI:77657"/>
        <dbReference type="ChEBI" id="CHEBI:456216"/>
        <dbReference type="EC" id="6.3.2.6"/>
    </reaction>
</comment>
<evidence type="ECO:0000256" key="7">
    <source>
        <dbReference type="ARBA" id="ARBA00048475"/>
    </source>
</evidence>
<sequence length="314" mass="36353">MEMLRETNFTFLGKKKAGKVRDIYEQPDRLILISTDRHSSFDRIIAHIPHKGQVLNQVSAWWFKETRNIVPNQMLAVPDPNVTVAKKYKTIPIEAVVRGYLTGVTDTAIWTRYSKGERKFGGVMLPDGMKKNQKLPSPIFDPTTKEEKHDRTLTPEEMIAEGFITKELFERVRKTALALFEKGQEIAAKRGLILVDTKYEFGTDDPPAGGGNLVLIDEIHTPDSSRYWQMGSYDEHFAKGEEPEYFDKEFLRLWFKEHCDPYKDKELPPAPQELVEEMSRRYIQMYEQITGKKFIAGEEPIIPRIEKNLKHYAA</sequence>
<keyword evidence="6 8" id="KW-0067">ATP-binding</keyword>
<dbReference type="Pfam" id="PF01259">
    <property type="entry name" value="SAICAR_synt"/>
    <property type="match status" value="1"/>
</dbReference>
<comment type="caution">
    <text evidence="10">The sequence shown here is derived from an EMBL/GenBank/DDBJ whole genome shotgun (WGS) entry which is preliminary data.</text>
</comment>
<dbReference type="Gene3D" id="3.30.470.20">
    <property type="entry name" value="ATP-grasp fold, B domain"/>
    <property type="match status" value="1"/>
</dbReference>
<dbReference type="AlphaFoldDB" id="A0A1F6DAF9"/>
<comment type="similarity">
    <text evidence="2 8">Belongs to the SAICAR synthetase family.</text>
</comment>
<dbReference type="Gene3D" id="3.30.200.20">
    <property type="entry name" value="Phosphorylase Kinase, domain 1"/>
    <property type="match status" value="1"/>
</dbReference>
<proteinExistence type="inferred from homology"/>
<evidence type="ECO:0000256" key="6">
    <source>
        <dbReference type="ARBA" id="ARBA00022840"/>
    </source>
</evidence>
<dbReference type="EMBL" id="MFKX01000004">
    <property type="protein sequence ID" value="OGG58351.1"/>
    <property type="molecule type" value="Genomic_DNA"/>
</dbReference>
<evidence type="ECO:0000256" key="3">
    <source>
        <dbReference type="ARBA" id="ARBA00022598"/>
    </source>
</evidence>
<evidence type="ECO:0000313" key="10">
    <source>
        <dbReference type="EMBL" id="OGG58351.1"/>
    </source>
</evidence>
<evidence type="ECO:0000256" key="5">
    <source>
        <dbReference type="ARBA" id="ARBA00022755"/>
    </source>
</evidence>
<dbReference type="GO" id="GO:0005737">
    <property type="term" value="C:cytoplasm"/>
    <property type="evidence" value="ECO:0007669"/>
    <property type="project" value="TreeGrafter"/>
</dbReference>
<dbReference type="PROSITE" id="PS01058">
    <property type="entry name" value="SAICAR_SYNTHETASE_2"/>
    <property type="match status" value="1"/>
</dbReference>
<reference evidence="10 11" key="1">
    <citation type="journal article" date="2016" name="Nat. Commun.">
        <title>Thousands of microbial genomes shed light on interconnected biogeochemical processes in an aquifer system.</title>
        <authorList>
            <person name="Anantharaman K."/>
            <person name="Brown C.T."/>
            <person name="Hug L.A."/>
            <person name="Sharon I."/>
            <person name="Castelle C.J."/>
            <person name="Probst A.J."/>
            <person name="Thomas B.C."/>
            <person name="Singh A."/>
            <person name="Wilkins M.J."/>
            <person name="Karaoz U."/>
            <person name="Brodie E.L."/>
            <person name="Williams K.H."/>
            <person name="Hubbard S.S."/>
            <person name="Banfield J.F."/>
        </authorList>
    </citation>
    <scope>NUCLEOTIDE SEQUENCE [LARGE SCALE GENOMIC DNA]</scope>
</reference>
<comment type="pathway">
    <text evidence="1 8">Purine metabolism; IMP biosynthesis via de novo pathway; 5-amino-1-(5-phospho-D-ribosyl)imidazole-4-carboxamide from 5-amino-1-(5-phospho-D-ribosyl)imidazole-4-carboxylate: step 1/2.</text>
</comment>
<dbReference type="UniPathway" id="UPA00074">
    <property type="reaction ID" value="UER00131"/>
</dbReference>
<accession>A0A1F6DAF9</accession>
<protein>
    <recommendedName>
        <fullName evidence="8">Phosphoribosylaminoimidazole-succinocarboxamide synthase</fullName>
        <ecNumber evidence="8">6.3.2.6</ecNumber>
    </recommendedName>
    <alternativeName>
        <fullName evidence="8">SAICAR synthetase</fullName>
    </alternativeName>
</protein>
<evidence type="ECO:0000256" key="8">
    <source>
        <dbReference type="HAMAP-Rule" id="MF_00137"/>
    </source>
</evidence>
<feature type="domain" description="SAICAR synthetase/ADE2 N-terminal" evidence="9">
    <location>
        <begin position="16"/>
        <end position="265"/>
    </location>
</feature>
<name>A0A1F6DAF9_9BACT</name>
<dbReference type="CDD" id="cd01414">
    <property type="entry name" value="SAICAR_synt_Sc"/>
    <property type="match status" value="1"/>
</dbReference>
<evidence type="ECO:0000256" key="4">
    <source>
        <dbReference type="ARBA" id="ARBA00022741"/>
    </source>
</evidence>
<keyword evidence="3 8" id="KW-0436">Ligase</keyword>
<evidence type="ECO:0000256" key="2">
    <source>
        <dbReference type="ARBA" id="ARBA00010190"/>
    </source>
</evidence>
<keyword evidence="5 8" id="KW-0658">Purine biosynthesis</keyword>
<dbReference type="NCBIfam" id="NF009251">
    <property type="entry name" value="PRK12607.1"/>
    <property type="match status" value="1"/>
</dbReference>
<dbReference type="PANTHER" id="PTHR43700">
    <property type="entry name" value="PHOSPHORIBOSYLAMINOIMIDAZOLE-SUCCINOCARBOXAMIDE SYNTHASE"/>
    <property type="match status" value="1"/>
</dbReference>
<evidence type="ECO:0000313" key="11">
    <source>
        <dbReference type="Proteomes" id="UP000177958"/>
    </source>
</evidence>
<dbReference type="GO" id="GO:0006189">
    <property type="term" value="P:'de novo' IMP biosynthetic process"/>
    <property type="evidence" value="ECO:0007669"/>
    <property type="project" value="UniProtKB-UniRule"/>
</dbReference>
<dbReference type="GO" id="GO:0004639">
    <property type="term" value="F:phosphoribosylaminoimidazolesuccinocarboxamide synthase activity"/>
    <property type="evidence" value="ECO:0007669"/>
    <property type="project" value="UniProtKB-UniRule"/>
</dbReference>
<dbReference type="HAMAP" id="MF_00137">
    <property type="entry name" value="SAICAR_synth"/>
    <property type="match status" value="1"/>
</dbReference>
<evidence type="ECO:0000256" key="1">
    <source>
        <dbReference type="ARBA" id="ARBA00004672"/>
    </source>
</evidence>
<dbReference type="InterPro" id="IPR028923">
    <property type="entry name" value="SAICAR_synt/ADE2_N"/>
</dbReference>
<dbReference type="PANTHER" id="PTHR43700:SF1">
    <property type="entry name" value="PHOSPHORIBOSYLAMINOIMIDAZOLE-SUCCINOCARBOXAMIDE SYNTHASE"/>
    <property type="match status" value="1"/>
</dbReference>
<evidence type="ECO:0000259" key="9">
    <source>
        <dbReference type="Pfam" id="PF01259"/>
    </source>
</evidence>
<dbReference type="Proteomes" id="UP000177958">
    <property type="component" value="Unassembled WGS sequence"/>
</dbReference>
<dbReference type="InterPro" id="IPR018236">
    <property type="entry name" value="SAICAR_synthetase_CS"/>
</dbReference>
<dbReference type="EC" id="6.3.2.6" evidence="8"/>
<keyword evidence="4 8" id="KW-0547">Nucleotide-binding</keyword>
<dbReference type="SUPFAM" id="SSF56104">
    <property type="entry name" value="SAICAR synthase-like"/>
    <property type="match status" value="1"/>
</dbReference>